<reference evidence="2 3" key="1">
    <citation type="submission" date="2020-08" db="EMBL/GenBank/DDBJ databases">
        <title>Sequencing the genomes of 1000 actinobacteria strains.</title>
        <authorList>
            <person name="Klenk H.-P."/>
        </authorList>
    </citation>
    <scope>NUCLEOTIDE SEQUENCE [LARGE SCALE GENOMIC DNA]</scope>
    <source>
        <strain evidence="2 3">DSM 44593</strain>
    </source>
</reference>
<name>A0A841E9P0_9ACTN</name>
<gene>
    <name evidence="2" type="ORF">HNR25_003477</name>
</gene>
<evidence type="ECO:0000313" key="2">
    <source>
        <dbReference type="EMBL" id="MBB5999726.1"/>
    </source>
</evidence>
<dbReference type="InterPro" id="IPR025591">
    <property type="entry name" value="RloB"/>
</dbReference>
<keyword evidence="3" id="KW-1185">Reference proteome</keyword>
<dbReference type="Proteomes" id="UP000578077">
    <property type="component" value="Unassembled WGS sequence"/>
</dbReference>
<evidence type="ECO:0000256" key="1">
    <source>
        <dbReference type="SAM" id="MobiDB-lite"/>
    </source>
</evidence>
<organism evidence="2 3">
    <name type="scientific">Streptomonospora salina</name>
    <dbReference type="NCBI Taxonomy" id="104205"/>
    <lineage>
        <taxon>Bacteria</taxon>
        <taxon>Bacillati</taxon>
        <taxon>Actinomycetota</taxon>
        <taxon>Actinomycetes</taxon>
        <taxon>Streptosporangiales</taxon>
        <taxon>Nocardiopsidaceae</taxon>
        <taxon>Streptomonospora</taxon>
    </lineage>
</organism>
<sequence>MVTEIEYLGGLKRLLKSRPVEVVDMGIGRDPRSLVNRAIQERDKAEKYAQRENDENRRFDDTWVLLDVDEHSNLSEALRIADRGGINIALSNPCLELWLLYHYCDYTTTVHRQVLCTEKLPKYISGYKKHLPADFPFEAHPEAKKRAIRAAKGHDSPRIEHRNPSTDVWKLVEAIEKAGQTGPASGGSASGKGRRA</sequence>
<proteinExistence type="predicted"/>
<dbReference type="EMBL" id="JACHLY010000001">
    <property type="protein sequence ID" value="MBB5999726.1"/>
    <property type="molecule type" value="Genomic_DNA"/>
</dbReference>
<evidence type="ECO:0000313" key="3">
    <source>
        <dbReference type="Proteomes" id="UP000578077"/>
    </source>
</evidence>
<protein>
    <recommendedName>
        <fullName evidence="4">RloB-like protein</fullName>
    </recommendedName>
</protein>
<comment type="caution">
    <text evidence="2">The sequence shown here is derived from an EMBL/GenBank/DDBJ whole genome shotgun (WGS) entry which is preliminary data.</text>
</comment>
<dbReference type="Pfam" id="PF13707">
    <property type="entry name" value="RloB"/>
    <property type="match status" value="1"/>
</dbReference>
<evidence type="ECO:0008006" key="4">
    <source>
        <dbReference type="Google" id="ProtNLM"/>
    </source>
</evidence>
<dbReference type="AlphaFoldDB" id="A0A841E9P0"/>
<accession>A0A841E9P0</accession>
<feature type="region of interest" description="Disordered" evidence="1">
    <location>
        <begin position="177"/>
        <end position="196"/>
    </location>
</feature>